<dbReference type="AlphaFoldDB" id="A0A6N7R181"/>
<organism evidence="2 3">
    <name type="scientific">Gracilibacillus thailandensis</name>
    <dbReference type="NCBI Taxonomy" id="563735"/>
    <lineage>
        <taxon>Bacteria</taxon>
        <taxon>Bacillati</taxon>
        <taxon>Bacillota</taxon>
        <taxon>Bacilli</taxon>
        <taxon>Bacillales</taxon>
        <taxon>Bacillaceae</taxon>
        <taxon>Gracilibacillus</taxon>
    </lineage>
</organism>
<comment type="caution">
    <text evidence="2">The sequence shown here is derived from an EMBL/GenBank/DDBJ whole genome shotgun (WGS) entry which is preliminary data.</text>
</comment>
<feature type="transmembrane region" description="Helical" evidence="1">
    <location>
        <begin position="117"/>
        <end position="137"/>
    </location>
</feature>
<protein>
    <submittedName>
        <fullName evidence="2">Uncharacterized protein</fullName>
    </submittedName>
</protein>
<gene>
    <name evidence="2" type="ORF">GH885_12295</name>
</gene>
<feature type="transmembrane region" description="Helical" evidence="1">
    <location>
        <begin position="65"/>
        <end position="87"/>
    </location>
</feature>
<evidence type="ECO:0000313" key="2">
    <source>
        <dbReference type="EMBL" id="MRI67115.1"/>
    </source>
</evidence>
<keyword evidence="3" id="KW-1185">Reference proteome</keyword>
<proteinExistence type="predicted"/>
<keyword evidence="1" id="KW-1133">Transmembrane helix</keyword>
<keyword evidence="1" id="KW-0812">Transmembrane</keyword>
<dbReference type="Proteomes" id="UP000435187">
    <property type="component" value="Unassembled WGS sequence"/>
</dbReference>
<accession>A0A6N7R181</accession>
<evidence type="ECO:0000256" key="1">
    <source>
        <dbReference type="SAM" id="Phobius"/>
    </source>
</evidence>
<name>A0A6N7R181_9BACI</name>
<feature type="transmembrane region" description="Helical" evidence="1">
    <location>
        <begin position="34"/>
        <end position="58"/>
    </location>
</feature>
<reference evidence="2 3" key="1">
    <citation type="submission" date="2019-10" db="EMBL/GenBank/DDBJ databases">
        <title>Gracilibacillus salitolerans sp. nov., a moderate halophile isolated from a saline soil in northwest China.</title>
        <authorList>
            <person name="Gan L."/>
        </authorList>
    </citation>
    <scope>NUCLEOTIDE SEQUENCE [LARGE SCALE GENOMIC DNA]</scope>
    <source>
        <strain evidence="2 3">TP2-8</strain>
    </source>
</reference>
<sequence>MLIVSLLIITILSTLTIARIIRLKDLIQNSSSHVHIIIMTVSMISSLCFGIVLGILFMHDLVTSSIVATLFGLLVGFVVGIAFHPIASLGGMAEGVMGGVMGAMTGEMIHMTANSQAFLGLMAIVFLVFMISLHWILTSFRTEKSNLTTAQSLEVIE</sequence>
<dbReference type="EMBL" id="WJEE01000025">
    <property type="protein sequence ID" value="MRI67115.1"/>
    <property type="molecule type" value="Genomic_DNA"/>
</dbReference>
<dbReference type="RefSeq" id="WP_153835732.1">
    <property type="nucleotide sequence ID" value="NZ_JBHUMW010000091.1"/>
</dbReference>
<keyword evidence="1" id="KW-0472">Membrane</keyword>
<evidence type="ECO:0000313" key="3">
    <source>
        <dbReference type="Proteomes" id="UP000435187"/>
    </source>
</evidence>